<feature type="region of interest" description="Disordered" evidence="1">
    <location>
        <begin position="118"/>
        <end position="151"/>
    </location>
</feature>
<dbReference type="InterPro" id="IPR000048">
    <property type="entry name" value="IQ_motif_EF-hand-BS"/>
</dbReference>
<dbReference type="AlphaFoldDB" id="A0A4C1W8B0"/>
<dbReference type="PROSITE" id="PS50096">
    <property type="entry name" value="IQ"/>
    <property type="match status" value="1"/>
</dbReference>
<evidence type="ECO:0008006" key="4">
    <source>
        <dbReference type="Google" id="ProtNLM"/>
    </source>
</evidence>
<evidence type="ECO:0000313" key="2">
    <source>
        <dbReference type="EMBL" id="GBP47598.1"/>
    </source>
</evidence>
<feature type="compositionally biased region" description="Basic and acidic residues" evidence="1">
    <location>
        <begin position="45"/>
        <end position="55"/>
    </location>
</feature>
<dbReference type="Pfam" id="PF00612">
    <property type="entry name" value="IQ"/>
    <property type="match status" value="1"/>
</dbReference>
<sequence>MTHCRVPSEPSARARARNERSLFHSIGRWSEQKRDSGRTQPTNEKSNEDADKPTEEQAATKIQAAFRGHKTRKTMSMKAQNKAQSKQESEPSKAELEAEFRADDKALSIDVKCEGIRCTSTREEPPVSFRQTESESTLDPESESKETTSES</sequence>
<feature type="compositionally biased region" description="Basic and acidic residues" evidence="1">
    <location>
        <begin position="85"/>
        <end position="97"/>
    </location>
</feature>
<feature type="compositionally biased region" description="Basic and acidic residues" evidence="1">
    <location>
        <begin position="142"/>
        <end position="151"/>
    </location>
</feature>
<comment type="caution">
    <text evidence="2">The sequence shown here is derived from an EMBL/GenBank/DDBJ whole genome shotgun (WGS) entry which is preliminary data.</text>
</comment>
<accession>A0A4C1W8B0</accession>
<proteinExistence type="predicted"/>
<reference evidence="2 3" key="1">
    <citation type="journal article" date="2019" name="Commun. Biol.">
        <title>The bagworm genome reveals a unique fibroin gene that provides high tensile strength.</title>
        <authorList>
            <person name="Kono N."/>
            <person name="Nakamura H."/>
            <person name="Ohtoshi R."/>
            <person name="Tomita M."/>
            <person name="Numata K."/>
            <person name="Arakawa K."/>
        </authorList>
    </citation>
    <scope>NUCLEOTIDE SEQUENCE [LARGE SCALE GENOMIC DNA]</scope>
</reference>
<evidence type="ECO:0000256" key="1">
    <source>
        <dbReference type="SAM" id="MobiDB-lite"/>
    </source>
</evidence>
<name>A0A4C1W8B0_EUMVA</name>
<organism evidence="2 3">
    <name type="scientific">Eumeta variegata</name>
    <name type="common">Bagworm moth</name>
    <name type="synonym">Eumeta japonica</name>
    <dbReference type="NCBI Taxonomy" id="151549"/>
    <lineage>
        <taxon>Eukaryota</taxon>
        <taxon>Metazoa</taxon>
        <taxon>Ecdysozoa</taxon>
        <taxon>Arthropoda</taxon>
        <taxon>Hexapoda</taxon>
        <taxon>Insecta</taxon>
        <taxon>Pterygota</taxon>
        <taxon>Neoptera</taxon>
        <taxon>Endopterygota</taxon>
        <taxon>Lepidoptera</taxon>
        <taxon>Glossata</taxon>
        <taxon>Ditrysia</taxon>
        <taxon>Tineoidea</taxon>
        <taxon>Psychidae</taxon>
        <taxon>Oiketicinae</taxon>
        <taxon>Eumeta</taxon>
    </lineage>
</organism>
<evidence type="ECO:0000313" key="3">
    <source>
        <dbReference type="Proteomes" id="UP000299102"/>
    </source>
</evidence>
<dbReference type="SMART" id="SM00015">
    <property type="entry name" value="IQ"/>
    <property type="match status" value="1"/>
</dbReference>
<feature type="region of interest" description="Disordered" evidence="1">
    <location>
        <begin position="1"/>
        <end position="97"/>
    </location>
</feature>
<dbReference type="OrthoDB" id="252964at2759"/>
<dbReference type="Gene3D" id="1.20.5.190">
    <property type="match status" value="1"/>
</dbReference>
<dbReference type="EMBL" id="BGZK01000505">
    <property type="protein sequence ID" value="GBP47598.1"/>
    <property type="molecule type" value="Genomic_DNA"/>
</dbReference>
<protein>
    <recommendedName>
        <fullName evidence="4">Neuromodulin</fullName>
    </recommendedName>
</protein>
<dbReference type="Proteomes" id="UP000299102">
    <property type="component" value="Unassembled WGS sequence"/>
</dbReference>
<keyword evidence="3" id="KW-1185">Reference proteome</keyword>
<gene>
    <name evidence="2" type="ORF">EVAR_30312_1</name>
</gene>